<dbReference type="PANTHER" id="PTHR42877:SF4">
    <property type="entry name" value="FAD_NAD(P)-BINDING DOMAIN-CONTAINING PROTEIN-RELATED"/>
    <property type="match status" value="1"/>
</dbReference>
<dbReference type="Pfam" id="PF13738">
    <property type="entry name" value="Pyr_redox_3"/>
    <property type="match status" value="1"/>
</dbReference>
<keyword evidence="1" id="KW-0503">Monooxygenase</keyword>
<dbReference type="PRINTS" id="PR00411">
    <property type="entry name" value="PNDRDTASEI"/>
</dbReference>
<accession>A0A0N9I1Z4</accession>
<gene>
    <name evidence="1" type="ORF">AOZ06_19010</name>
</gene>
<dbReference type="RefSeq" id="WP_054290635.1">
    <property type="nucleotide sequence ID" value="NZ_CP012752.1"/>
</dbReference>
<organism evidence="1 2">
    <name type="scientific">Kibdelosporangium phytohabitans</name>
    <dbReference type="NCBI Taxonomy" id="860235"/>
    <lineage>
        <taxon>Bacteria</taxon>
        <taxon>Bacillati</taxon>
        <taxon>Actinomycetota</taxon>
        <taxon>Actinomycetes</taxon>
        <taxon>Pseudonocardiales</taxon>
        <taxon>Pseudonocardiaceae</taxon>
        <taxon>Kibdelosporangium</taxon>
    </lineage>
</organism>
<protein>
    <submittedName>
        <fullName evidence="1">Monooxygenase</fullName>
    </submittedName>
</protein>
<sequence>MTAQHEAVIIGAGFGGMGAAIQLDRLGIRDYVILDREAGLGGTWHVNRYPGLAVDIASVTYSYSFEPNPNWSRLFAPGEELKRYAEHVATKYDLRRRMRFGTTVTSARWDETAQRWLVTVDGGEPLSARYLFTATGFLSQPKTPDIPGMDTFAGKIIHSADWDDSYSLDGKRAAIIGTGATAVQLIPELAAKVKELTVYQRTPIWVVPKVDTPIPRPVRRLFARFPGVQRAARLVNSAALETLSTVGVLHYRQARLAAKGAELLARAHLFAQVRDAETRRKLTPGYSFGCKRPTFSNSYFRTFNQPHVRLRTSSIELIRPHGITTADGTTTDIDLLVLATGFDLWETNFPAVEIVGRDGRDLGKWWRDTRFQAYEGVTMPRFPNLVSLNSPYSYTGLSYFWTIEAQMKHIARLFGEMRRRGATTFEVTEQANADFLARMTRRLEDSVFYRGNCATARSYYFNPHGEASLLRPVPVVTGNRDARRFPLDDYAFTGSATTTPADPRSRVGTQ</sequence>
<dbReference type="KEGG" id="kphy:AOZ06_19010"/>
<dbReference type="Gene3D" id="3.50.50.60">
    <property type="entry name" value="FAD/NAD(P)-binding domain"/>
    <property type="match status" value="2"/>
</dbReference>
<keyword evidence="2" id="KW-1185">Reference proteome</keyword>
<name>A0A0N9I1Z4_9PSEU</name>
<dbReference type="AlphaFoldDB" id="A0A0N9I1Z4"/>
<proteinExistence type="predicted"/>
<reference evidence="1 2" key="1">
    <citation type="submission" date="2015-07" db="EMBL/GenBank/DDBJ databases">
        <title>Genome sequencing of Kibdelosporangium phytohabitans.</title>
        <authorList>
            <person name="Qin S."/>
            <person name="Xing K."/>
        </authorList>
    </citation>
    <scope>NUCLEOTIDE SEQUENCE [LARGE SCALE GENOMIC DNA]</scope>
    <source>
        <strain evidence="1 2">KLBMP1111</strain>
    </source>
</reference>
<evidence type="ECO:0000313" key="2">
    <source>
        <dbReference type="Proteomes" id="UP000063699"/>
    </source>
</evidence>
<evidence type="ECO:0000313" key="1">
    <source>
        <dbReference type="EMBL" id="ALG08728.1"/>
    </source>
</evidence>
<dbReference type="SUPFAM" id="SSF51905">
    <property type="entry name" value="FAD/NAD(P)-binding domain"/>
    <property type="match status" value="2"/>
</dbReference>
<dbReference type="GO" id="GO:0004497">
    <property type="term" value="F:monooxygenase activity"/>
    <property type="evidence" value="ECO:0007669"/>
    <property type="project" value="UniProtKB-KW"/>
</dbReference>
<keyword evidence="1" id="KW-0560">Oxidoreductase</keyword>
<dbReference type="InterPro" id="IPR036188">
    <property type="entry name" value="FAD/NAD-bd_sf"/>
</dbReference>
<dbReference type="EMBL" id="CP012752">
    <property type="protein sequence ID" value="ALG08728.1"/>
    <property type="molecule type" value="Genomic_DNA"/>
</dbReference>
<dbReference type="STRING" id="860235.AOZ06_19010"/>
<dbReference type="OrthoDB" id="5168853at2"/>
<dbReference type="PANTHER" id="PTHR42877">
    <property type="entry name" value="L-ORNITHINE N(5)-MONOOXYGENASE-RELATED"/>
    <property type="match status" value="1"/>
</dbReference>
<dbReference type="InterPro" id="IPR051209">
    <property type="entry name" value="FAD-bind_Monooxygenase_sf"/>
</dbReference>
<dbReference type="Proteomes" id="UP000063699">
    <property type="component" value="Chromosome"/>
</dbReference>